<gene>
    <name evidence="7" type="ORF">ACFQH9_09405</name>
</gene>
<evidence type="ECO:0000256" key="6">
    <source>
        <dbReference type="SAM" id="Phobius"/>
    </source>
</evidence>
<feature type="transmembrane region" description="Helical" evidence="6">
    <location>
        <begin position="61"/>
        <end position="78"/>
    </location>
</feature>
<feature type="transmembrane region" description="Helical" evidence="6">
    <location>
        <begin position="168"/>
        <end position="189"/>
    </location>
</feature>
<dbReference type="PANTHER" id="PTHR39087">
    <property type="entry name" value="UPF0104 MEMBRANE PROTEIN MJ1595"/>
    <property type="match status" value="1"/>
</dbReference>
<evidence type="ECO:0000313" key="7">
    <source>
        <dbReference type="EMBL" id="MFC5948489.1"/>
    </source>
</evidence>
<feature type="transmembrane region" description="Helical" evidence="6">
    <location>
        <begin position="278"/>
        <end position="295"/>
    </location>
</feature>
<evidence type="ECO:0000256" key="4">
    <source>
        <dbReference type="ARBA" id="ARBA00022989"/>
    </source>
</evidence>
<evidence type="ECO:0000256" key="1">
    <source>
        <dbReference type="ARBA" id="ARBA00004651"/>
    </source>
</evidence>
<keyword evidence="3 6" id="KW-0812">Transmembrane</keyword>
<dbReference type="Pfam" id="PF03706">
    <property type="entry name" value="LPG_synthase_TM"/>
    <property type="match status" value="1"/>
</dbReference>
<organism evidence="7 8">
    <name type="scientific">Pseudonocardia lutea</name>
    <dbReference type="NCBI Taxonomy" id="2172015"/>
    <lineage>
        <taxon>Bacteria</taxon>
        <taxon>Bacillati</taxon>
        <taxon>Actinomycetota</taxon>
        <taxon>Actinomycetes</taxon>
        <taxon>Pseudonocardiales</taxon>
        <taxon>Pseudonocardiaceae</taxon>
        <taxon>Pseudonocardia</taxon>
    </lineage>
</organism>
<reference evidence="8" key="1">
    <citation type="journal article" date="2019" name="Int. J. Syst. Evol. Microbiol.">
        <title>The Global Catalogue of Microorganisms (GCM) 10K type strain sequencing project: providing services to taxonomists for standard genome sequencing and annotation.</title>
        <authorList>
            <consortium name="The Broad Institute Genomics Platform"/>
            <consortium name="The Broad Institute Genome Sequencing Center for Infectious Disease"/>
            <person name="Wu L."/>
            <person name="Ma J."/>
        </authorList>
    </citation>
    <scope>NUCLEOTIDE SEQUENCE [LARGE SCALE GENOMIC DNA]</scope>
    <source>
        <strain evidence="8">CGMCC 4.7397</strain>
    </source>
</reference>
<keyword evidence="2" id="KW-1003">Cell membrane</keyword>
<accession>A0ABW1I707</accession>
<dbReference type="InterPro" id="IPR022791">
    <property type="entry name" value="L-PG_synthase/AglD"/>
</dbReference>
<feature type="transmembrane region" description="Helical" evidence="6">
    <location>
        <begin position="24"/>
        <end position="41"/>
    </location>
</feature>
<evidence type="ECO:0000256" key="2">
    <source>
        <dbReference type="ARBA" id="ARBA00022475"/>
    </source>
</evidence>
<proteinExistence type="predicted"/>
<dbReference type="NCBIfam" id="TIGR00374">
    <property type="entry name" value="flippase-like domain"/>
    <property type="match status" value="1"/>
</dbReference>
<feature type="transmembrane region" description="Helical" evidence="6">
    <location>
        <begin position="307"/>
        <end position="326"/>
    </location>
</feature>
<evidence type="ECO:0000256" key="3">
    <source>
        <dbReference type="ARBA" id="ARBA00022692"/>
    </source>
</evidence>
<evidence type="ECO:0000256" key="5">
    <source>
        <dbReference type="ARBA" id="ARBA00023136"/>
    </source>
</evidence>
<evidence type="ECO:0000313" key="8">
    <source>
        <dbReference type="Proteomes" id="UP001596119"/>
    </source>
</evidence>
<dbReference type="PANTHER" id="PTHR39087:SF2">
    <property type="entry name" value="UPF0104 MEMBRANE PROTEIN MJ1595"/>
    <property type="match status" value="1"/>
</dbReference>
<sequence length="376" mass="39505">MAAGRLRSAVSAAVSWPLRHVKTVLHWILVAAALGYIAWQLPEMVRAVREAGDPLSHLRPGWLGLAVLLAVAALVLYGELHRVMLAIGGARVPGRTVQAITFAENAIANTVPVVGGAGALAYSIARLRSRGVDAALASWSVFLPGALSTIVLLVGAVFVVAAAGWMPMWLAVLVGAAITIGTMGFWSVLTHASVLHRILLGLVHLWRRVPGVCHDCRNSWASDPEATANRLAERINILHPTPLQWLLLAGTALASWAADFLALHACSVALGLDARWETLALGFLVVQLSIALQVLPGGAGLAETGLLGVLLAAGAPAAPAAATVLVYRLITWLGLSVAGWVVYAVQIHLTPPHWHRHRAAATEEEHGLPPGTVPGT</sequence>
<comment type="caution">
    <text evidence="7">The sequence shown here is derived from an EMBL/GenBank/DDBJ whole genome shotgun (WGS) entry which is preliminary data.</text>
</comment>
<feature type="transmembrane region" description="Helical" evidence="6">
    <location>
        <begin position="332"/>
        <end position="349"/>
    </location>
</feature>
<dbReference type="Proteomes" id="UP001596119">
    <property type="component" value="Unassembled WGS sequence"/>
</dbReference>
<name>A0ABW1I707_9PSEU</name>
<keyword evidence="4 6" id="KW-1133">Transmembrane helix</keyword>
<comment type="subcellular location">
    <subcellularLocation>
        <location evidence="1">Cell membrane</location>
        <topology evidence="1">Multi-pass membrane protein</topology>
    </subcellularLocation>
</comment>
<protein>
    <submittedName>
        <fullName evidence="7">YbhN family protein</fullName>
    </submittedName>
</protein>
<dbReference type="EMBL" id="JBHSQK010000018">
    <property type="protein sequence ID" value="MFC5948489.1"/>
    <property type="molecule type" value="Genomic_DNA"/>
</dbReference>
<keyword evidence="8" id="KW-1185">Reference proteome</keyword>
<feature type="transmembrane region" description="Helical" evidence="6">
    <location>
        <begin position="245"/>
        <end position="272"/>
    </location>
</feature>
<feature type="transmembrane region" description="Helical" evidence="6">
    <location>
        <begin position="136"/>
        <end position="162"/>
    </location>
</feature>
<dbReference type="RefSeq" id="WP_379565545.1">
    <property type="nucleotide sequence ID" value="NZ_JBHSQK010000018.1"/>
</dbReference>
<keyword evidence="5 6" id="KW-0472">Membrane</keyword>